<evidence type="ECO:0000313" key="3">
    <source>
        <dbReference type="Proteomes" id="UP001054837"/>
    </source>
</evidence>
<dbReference type="EMBL" id="BPLQ01004066">
    <property type="protein sequence ID" value="GIY05204.1"/>
    <property type="molecule type" value="Genomic_DNA"/>
</dbReference>
<keyword evidence="1" id="KW-1133">Transmembrane helix</keyword>
<accession>A0AAV4Q9B7</accession>
<protein>
    <submittedName>
        <fullName evidence="2">Uncharacterized protein</fullName>
    </submittedName>
</protein>
<reference evidence="2 3" key="1">
    <citation type="submission" date="2021-06" db="EMBL/GenBank/DDBJ databases">
        <title>Caerostris darwini draft genome.</title>
        <authorList>
            <person name="Kono N."/>
            <person name="Arakawa K."/>
        </authorList>
    </citation>
    <scope>NUCLEOTIDE SEQUENCE [LARGE SCALE GENOMIC DNA]</scope>
</reference>
<dbReference type="Proteomes" id="UP001054837">
    <property type="component" value="Unassembled WGS sequence"/>
</dbReference>
<organism evidence="2 3">
    <name type="scientific">Caerostris darwini</name>
    <dbReference type="NCBI Taxonomy" id="1538125"/>
    <lineage>
        <taxon>Eukaryota</taxon>
        <taxon>Metazoa</taxon>
        <taxon>Ecdysozoa</taxon>
        <taxon>Arthropoda</taxon>
        <taxon>Chelicerata</taxon>
        <taxon>Arachnida</taxon>
        <taxon>Araneae</taxon>
        <taxon>Araneomorphae</taxon>
        <taxon>Entelegynae</taxon>
        <taxon>Araneoidea</taxon>
        <taxon>Araneidae</taxon>
        <taxon>Caerostris</taxon>
    </lineage>
</organism>
<dbReference type="AlphaFoldDB" id="A0AAV4Q9B7"/>
<keyword evidence="3" id="KW-1185">Reference proteome</keyword>
<proteinExistence type="predicted"/>
<evidence type="ECO:0000256" key="1">
    <source>
        <dbReference type="SAM" id="Phobius"/>
    </source>
</evidence>
<evidence type="ECO:0000313" key="2">
    <source>
        <dbReference type="EMBL" id="GIY05204.1"/>
    </source>
</evidence>
<gene>
    <name evidence="2" type="ORF">CDAR_586361</name>
</gene>
<comment type="caution">
    <text evidence="2">The sequence shown here is derived from an EMBL/GenBank/DDBJ whole genome shotgun (WGS) entry which is preliminary data.</text>
</comment>
<keyword evidence="1" id="KW-0812">Transmembrane</keyword>
<name>A0AAV4Q9B7_9ARAC</name>
<sequence length="120" mass="13135">MRGDADKNQAGTTRSILELIKRPLVNTWKESYNSVHLPNLLGSHQLANRKLSRRALAMLLLCVLSTLFSACEICGLTFSRGNEGSSGYPLLLTVPIKNVCKISLTSNGSCKEGLQDIPYL</sequence>
<keyword evidence="1" id="KW-0472">Membrane</keyword>
<feature type="transmembrane region" description="Helical" evidence="1">
    <location>
        <begin position="55"/>
        <end position="78"/>
    </location>
</feature>